<dbReference type="Proteomes" id="UP000473699">
    <property type="component" value="Unassembled WGS sequence"/>
</dbReference>
<dbReference type="EMBL" id="VUNH01000013">
    <property type="protein sequence ID" value="MST56550.1"/>
    <property type="molecule type" value="Genomic_DNA"/>
</dbReference>
<protein>
    <submittedName>
        <fullName evidence="4">Hydrogenase formation protein HypD</fullName>
    </submittedName>
</protein>
<keyword evidence="3" id="KW-0408">Iron</keyword>
<dbReference type="PANTHER" id="PTHR30149">
    <property type="entry name" value="HYDROGENASE PROTEIN ASSEMBLY PROTEIN HYPD"/>
    <property type="match status" value="1"/>
</dbReference>
<comment type="caution">
    <text evidence="4">The sequence shown here is derived from an EMBL/GenBank/DDBJ whole genome shotgun (WGS) entry which is preliminary data.</text>
</comment>
<dbReference type="PANTHER" id="PTHR30149:SF0">
    <property type="entry name" value="HYDROGENASE MATURATION FACTOR HYPD"/>
    <property type="match status" value="1"/>
</dbReference>
<dbReference type="InterPro" id="IPR042244">
    <property type="entry name" value="HypD_2_sf"/>
</dbReference>
<dbReference type="Pfam" id="PF01924">
    <property type="entry name" value="HypD"/>
    <property type="match status" value="1"/>
</dbReference>
<dbReference type="Gene3D" id="3.40.50.11740">
    <property type="entry name" value="HypD, alpha/beta domain 2"/>
    <property type="match status" value="2"/>
</dbReference>
<dbReference type="InterPro" id="IPR042243">
    <property type="entry name" value="HypD_1"/>
</dbReference>
<dbReference type="GO" id="GO:0051539">
    <property type="term" value="F:4 iron, 4 sulfur cluster binding"/>
    <property type="evidence" value="ECO:0007669"/>
    <property type="project" value="TreeGrafter"/>
</dbReference>
<evidence type="ECO:0000313" key="4">
    <source>
        <dbReference type="EMBL" id="MST56550.1"/>
    </source>
</evidence>
<dbReference type="PIRSF" id="PIRSF005622">
    <property type="entry name" value="Hydrgn_mat_hypD"/>
    <property type="match status" value="1"/>
</dbReference>
<dbReference type="RefSeq" id="WP_154529622.1">
    <property type="nucleotide sequence ID" value="NZ_VUNH01000013.1"/>
</dbReference>
<dbReference type="GO" id="GO:0051604">
    <property type="term" value="P:protein maturation"/>
    <property type="evidence" value="ECO:0007669"/>
    <property type="project" value="TreeGrafter"/>
</dbReference>
<dbReference type="GO" id="GO:0005506">
    <property type="term" value="F:iron ion binding"/>
    <property type="evidence" value="ECO:0007669"/>
    <property type="project" value="TreeGrafter"/>
</dbReference>
<dbReference type="Gene3D" id="6.10.20.100">
    <property type="match status" value="1"/>
</dbReference>
<keyword evidence="5" id="KW-1185">Reference proteome</keyword>
<evidence type="ECO:0000256" key="2">
    <source>
        <dbReference type="ARBA" id="ARBA00022723"/>
    </source>
</evidence>
<evidence type="ECO:0000313" key="5">
    <source>
        <dbReference type="Proteomes" id="UP000473699"/>
    </source>
</evidence>
<dbReference type="NCBIfam" id="TIGR00075">
    <property type="entry name" value="hypD"/>
    <property type="match status" value="1"/>
</dbReference>
<sequence length="360" mass="38079">MQASFLSSAAQTLAELARRIGPVRLMEVCGTHTVSIFRSGLRSLLPENVVLLSGPGCPVCVTDQADVDQAIAAASLPGVTLCSYGDMLRVPGRGGSLREAAGRGGDVRVVMSAMDVIPLALNEPRREFVFFAVGFETTTPQTALLLQEAKRLGVGNVSVLVEHKRVLPALELLAQDPLTGVKGFLLPGHVSSIIGLEPYGILAEKYRLACAVGGFEGEQILLALCALLSQAVRGEPRVVNAYPSGVRDRGNPRARALIDECFTPCDSVWRGLGSIPQSGLKLRAPYACCDARAKLDLPSAVSAPIPGCRCGEVLRGRLAPPQCALFGKVCTPQEPVGPCMVSSEGSCGAWYRYGRRGGRL</sequence>
<dbReference type="GO" id="GO:0070025">
    <property type="term" value="F:carbon monoxide binding"/>
    <property type="evidence" value="ECO:0007669"/>
    <property type="project" value="TreeGrafter"/>
</dbReference>
<evidence type="ECO:0000256" key="3">
    <source>
        <dbReference type="ARBA" id="ARBA00023004"/>
    </source>
</evidence>
<accession>A0A6L5YEK3</accession>
<gene>
    <name evidence="4" type="primary">hypD</name>
    <name evidence="4" type="ORF">FYJ74_10985</name>
</gene>
<evidence type="ECO:0000256" key="1">
    <source>
        <dbReference type="ARBA" id="ARBA00007888"/>
    </source>
</evidence>
<reference evidence="4 5" key="1">
    <citation type="submission" date="2019-08" db="EMBL/GenBank/DDBJ databases">
        <title>In-depth cultivation of the pig gut microbiome towards novel bacterial diversity and tailored functional studies.</title>
        <authorList>
            <person name="Wylensek D."/>
            <person name="Hitch T.C.A."/>
            <person name="Clavel T."/>
        </authorList>
    </citation>
    <scope>NUCLEOTIDE SEQUENCE [LARGE SCALE GENOMIC DNA]</scope>
    <source>
        <strain evidence="4 5">SM-530-WT-4B</strain>
    </source>
</reference>
<keyword evidence="2" id="KW-0479">Metal-binding</keyword>
<organism evidence="4 5">
    <name type="scientific">Pyramidobacter porci</name>
    <dbReference type="NCBI Taxonomy" id="2605789"/>
    <lineage>
        <taxon>Bacteria</taxon>
        <taxon>Thermotogati</taxon>
        <taxon>Synergistota</taxon>
        <taxon>Synergistia</taxon>
        <taxon>Synergistales</taxon>
        <taxon>Dethiosulfovibrionaceae</taxon>
        <taxon>Pyramidobacter</taxon>
    </lineage>
</organism>
<comment type="similarity">
    <text evidence="1">Belongs to the HypD family.</text>
</comment>
<name>A0A6L5YEK3_9BACT</name>
<dbReference type="AlphaFoldDB" id="A0A6L5YEK3"/>
<proteinExistence type="inferred from homology"/>
<dbReference type="InterPro" id="IPR002780">
    <property type="entry name" value="Hyd_form_HypD"/>
</dbReference>